<dbReference type="RefSeq" id="WP_012466494.1">
    <property type="nucleotide sequence ID" value="NC_010803.1"/>
</dbReference>
<keyword evidence="1" id="KW-1133">Transmembrane helix</keyword>
<feature type="transmembrane region" description="Helical" evidence="1">
    <location>
        <begin position="411"/>
        <end position="430"/>
    </location>
</feature>
<gene>
    <name evidence="2" type="ordered locus">Clim_1572</name>
</gene>
<proteinExistence type="predicted"/>
<evidence type="ECO:0000256" key="1">
    <source>
        <dbReference type="SAM" id="Phobius"/>
    </source>
</evidence>
<dbReference type="Proteomes" id="UP000008841">
    <property type="component" value="Chromosome"/>
</dbReference>
<protein>
    <recommendedName>
        <fullName evidence="4">DUF4857 domain-containing protein</fullName>
    </recommendedName>
</protein>
<name>B3EDJ4_CHLL2</name>
<reference evidence="2 3" key="1">
    <citation type="submission" date="2008-05" db="EMBL/GenBank/DDBJ databases">
        <title>Complete sequence of Chlorobium limicola DSM 245.</title>
        <authorList>
            <consortium name="US DOE Joint Genome Institute"/>
            <person name="Lucas S."/>
            <person name="Copeland A."/>
            <person name="Lapidus A."/>
            <person name="Glavina del Rio T."/>
            <person name="Dalin E."/>
            <person name="Tice H."/>
            <person name="Bruce D."/>
            <person name="Goodwin L."/>
            <person name="Pitluck S."/>
            <person name="Schmutz J."/>
            <person name="Larimer F."/>
            <person name="Land M."/>
            <person name="Hauser L."/>
            <person name="Kyrpides N."/>
            <person name="Ovchinnikova G."/>
            <person name="Zhao F."/>
            <person name="Li T."/>
            <person name="Liu Z."/>
            <person name="Overmann J."/>
            <person name="Bryant D.A."/>
            <person name="Richardson P."/>
        </authorList>
    </citation>
    <scope>NUCLEOTIDE SEQUENCE [LARGE SCALE GENOMIC DNA]</scope>
    <source>
        <strain evidence="3">DSM 245 / NBRC 103803 / 6330</strain>
    </source>
</reference>
<dbReference type="KEGG" id="cli:Clim_1572"/>
<dbReference type="AlphaFoldDB" id="B3EDJ4"/>
<organism evidence="2 3">
    <name type="scientific">Chlorobium limicola (strain DSM 245 / NBRC 103803 / 6330)</name>
    <dbReference type="NCBI Taxonomy" id="290315"/>
    <lineage>
        <taxon>Bacteria</taxon>
        <taxon>Pseudomonadati</taxon>
        <taxon>Chlorobiota</taxon>
        <taxon>Chlorobiia</taxon>
        <taxon>Chlorobiales</taxon>
        <taxon>Chlorobiaceae</taxon>
        <taxon>Chlorobium/Pelodictyon group</taxon>
        <taxon>Chlorobium</taxon>
    </lineage>
</organism>
<dbReference type="eggNOG" id="ENOG502Z8VZ">
    <property type="taxonomic scope" value="Bacteria"/>
</dbReference>
<dbReference type="STRING" id="290315.Clim_1572"/>
<evidence type="ECO:0000313" key="3">
    <source>
        <dbReference type="Proteomes" id="UP000008841"/>
    </source>
</evidence>
<keyword evidence="1" id="KW-0472">Membrane</keyword>
<evidence type="ECO:0000313" key="2">
    <source>
        <dbReference type="EMBL" id="ACD90619.1"/>
    </source>
</evidence>
<evidence type="ECO:0008006" key="4">
    <source>
        <dbReference type="Google" id="ProtNLM"/>
    </source>
</evidence>
<dbReference type="HOGENOM" id="CLU_053148_0_0_10"/>
<keyword evidence="1" id="KW-0812">Transmembrane</keyword>
<dbReference type="Pfam" id="PF16149">
    <property type="entry name" value="DUF4857"/>
    <property type="match status" value="1"/>
</dbReference>
<feature type="transmembrane region" description="Helical" evidence="1">
    <location>
        <begin position="382"/>
        <end position="399"/>
    </location>
</feature>
<dbReference type="EMBL" id="CP001097">
    <property type="protein sequence ID" value="ACD90619.1"/>
    <property type="molecule type" value="Genomic_DNA"/>
</dbReference>
<dbReference type="InterPro" id="IPR032333">
    <property type="entry name" value="DUF4857"/>
</dbReference>
<sequence>MGKPERRDFYSFARIVSLFLGICGLSVLSLSLYWRVVVPAEPHMSMHFSPVYKEFVLSGRWSGSVPEPNDGQRYWREDGYPLGREQYRAALPFLYVRDLVKWDAFPETIAGLAVSPFDAEQSWQFMRLFSEDWNAPPPMLHMFIESKPHGARLQKPDDFFRVSSSGNGIEFLTPREGKVDSLKSSSFTRALRAAGFVFPVMELGGNPDVRKRYDAGYFIADSKGFLFQMQMVDGQPSCRRLQPQISGKIRYIAVNEHHREEFFGFVATDDALYAIMQKERRLKQLPIGKFDADALRLAIWSDILYTSVFIESPGMPGSGIEGIAMTPDFKVVRRYVQAQDSDYAGSMRRLDTIASFLFPLQIVSGIPGSSFRDMRAGPGGDLSAVLAGSVFALVAFIRVTRSGFRKSVRPWSDYVFVAVFGFVAIAMILIEDADQHVRVLHNS</sequence>
<accession>B3EDJ4</accession>
<feature type="transmembrane region" description="Helical" evidence="1">
    <location>
        <begin position="12"/>
        <end position="34"/>
    </location>
</feature>